<evidence type="ECO:0008006" key="2">
    <source>
        <dbReference type="Google" id="ProtNLM"/>
    </source>
</evidence>
<evidence type="ECO:0000313" key="1">
    <source>
        <dbReference type="EMBL" id="SVC78975.1"/>
    </source>
</evidence>
<dbReference type="AlphaFoldDB" id="A0A382Q200"/>
<protein>
    <recommendedName>
        <fullName evidence="2">DUF1579 domain-containing protein</fullName>
    </recommendedName>
</protein>
<dbReference type="EMBL" id="UINC01111048">
    <property type="protein sequence ID" value="SVC78975.1"/>
    <property type="molecule type" value="Genomic_DNA"/>
</dbReference>
<accession>A0A382Q200</accession>
<gene>
    <name evidence="1" type="ORF">METZ01_LOCUS331829</name>
</gene>
<organism evidence="1">
    <name type="scientific">marine metagenome</name>
    <dbReference type="NCBI Taxonomy" id="408172"/>
    <lineage>
        <taxon>unclassified sequences</taxon>
        <taxon>metagenomes</taxon>
        <taxon>ecological metagenomes</taxon>
    </lineage>
</organism>
<sequence>MNIFKFVIVLTTSMIVSLPVFSSENDTTIIGDVEMPEVQHSNAFNQVKKMIGKWEGKQTQYTGNVIDVSYNFRSLSGGNTITENLVEDGVEMLTTYSDKDGELVVKHYCALGTEPIFKVTEVTNKVLSVELDKSASDYHPDHHSFVNSMKWTINSDSPSSATLESGIYLDGVLRVAKSKLNKIH</sequence>
<name>A0A382Q200_9ZZZZ</name>
<reference evidence="1" key="1">
    <citation type="submission" date="2018-05" db="EMBL/GenBank/DDBJ databases">
        <authorList>
            <person name="Lanie J.A."/>
            <person name="Ng W.-L."/>
            <person name="Kazmierczak K.M."/>
            <person name="Andrzejewski T.M."/>
            <person name="Davidsen T.M."/>
            <person name="Wayne K.J."/>
            <person name="Tettelin H."/>
            <person name="Glass J.I."/>
            <person name="Rusch D."/>
            <person name="Podicherti R."/>
            <person name="Tsui H.-C.T."/>
            <person name="Winkler M.E."/>
        </authorList>
    </citation>
    <scope>NUCLEOTIDE SEQUENCE</scope>
</reference>
<proteinExistence type="predicted"/>